<dbReference type="InterPro" id="IPR050298">
    <property type="entry name" value="Gram-neg_bact_OMP"/>
</dbReference>
<feature type="signal peptide" evidence="11">
    <location>
        <begin position="1"/>
        <end position="21"/>
    </location>
</feature>
<evidence type="ECO:0000256" key="5">
    <source>
        <dbReference type="ARBA" id="ARBA00022692"/>
    </source>
</evidence>
<dbReference type="Proteomes" id="UP001595962">
    <property type="component" value="Unassembled WGS sequence"/>
</dbReference>
<keyword evidence="9" id="KW-0472">Membrane</keyword>
<accession>A0ABV9JMR6</accession>
<dbReference type="InterPro" id="IPR023614">
    <property type="entry name" value="Porin_dom_sf"/>
</dbReference>
<proteinExistence type="predicted"/>
<evidence type="ECO:0000256" key="4">
    <source>
        <dbReference type="ARBA" id="ARBA00022452"/>
    </source>
</evidence>
<organism evidence="13 14">
    <name type="scientific">Rheinheimera marina</name>
    <dbReference type="NCBI Taxonomy" id="1774958"/>
    <lineage>
        <taxon>Bacteria</taxon>
        <taxon>Pseudomonadati</taxon>
        <taxon>Pseudomonadota</taxon>
        <taxon>Gammaproteobacteria</taxon>
        <taxon>Chromatiales</taxon>
        <taxon>Chromatiaceae</taxon>
        <taxon>Rheinheimera</taxon>
    </lineage>
</organism>
<reference evidence="14" key="1">
    <citation type="journal article" date="2019" name="Int. J. Syst. Evol. Microbiol.">
        <title>The Global Catalogue of Microorganisms (GCM) 10K type strain sequencing project: providing services to taxonomists for standard genome sequencing and annotation.</title>
        <authorList>
            <consortium name="The Broad Institute Genomics Platform"/>
            <consortium name="The Broad Institute Genome Sequencing Center for Infectious Disease"/>
            <person name="Wu L."/>
            <person name="Ma J."/>
        </authorList>
    </citation>
    <scope>NUCLEOTIDE SEQUENCE [LARGE SCALE GENOMIC DNA]</scope>
    <source>
        <strain evidence="14">DT28</strain>
    </source>
</reference>
<comment type="subcellular location">
    <subcellularLocation>
        <location evidence="1">Cell outer membrane</location>
        <topology evidence="1">Multi-pass membrane protein</topology>
    </subcellularLocation>
</comment>
<sequence length="301" mass="33154">MFARTLVAMALTVAATSAAEAKDWEIYGKINVSAQQSDEGEGSFGELKSNASRIGVKGDYALEHDLTLIYQLEWEVDLSDEANEKNLKSRNQFIGLKGDFGTVLAGRHDTALKLAQGKIDQFNDYEGDVKSLWKGENRVSDTVIYQSPSILGFKFTAQQIMADEPDADSAQSYAIGYGDEELKESAWYAAVALDNRVNGYDATRLAVQTKLAGFKLGAMLQQQKNVATGDEKDGYLASLAYPLNNVELKTQYQVQEDDNGISVGADYKLGKNTKLYGWYSSFDFDTATDSNYVAIGLEHKF</sequence>
<evidence type="ECO:0000256" key="8">
    <source>
        <dbReference type="ARBA" id="ARBA00023114"/>
    </source>
</evidence>
<keyword evidence="14" id="KW-1185">Reference proteome</keyword>
<protein>
    <submittedName>
        <fullName evidence="13">Porin</fullName>
    </submittedName>
</protein>
<keyword evidence="5" id="KW-0812">Transmembrane</keyword>
<comment type="subunit">
    <text evidence="2">Homotrimer.</text>
</comment>
<evidence type="ECO:0000259" key="12">
    <source>
        <dbReference type="Pfam" id="PF13609"/>
    </source>
</evidence>
<name>A0ABV9JMR6_9GAMM</name>
<dbReference type="CDD" id="cd00342">
    <property type="entry name" value="gram_neg_porins"/>
    <property type="match status" value="1"/>
</dbReference>
<evidence type="ECO:0000313" key="13">
    <source>
        <dbReference type="EMBL" id="MFC4655567.1"/>
    </source>
</evidence>
<dbReference type="Pfam" id="PF13609">
    <property type="entry name" value="Porin_4"/>
    <property type="match status" value="1"/>
</dbReference>
<gene>
    <name evidence="13" type="ORF">ACFO3I_11135</name>
</gene>
<evidence type="ECO:0000256" key="11">
    <source>
        <dbReference type="SAM" id="SignalP"/>
    </source>
</evidence>
<evidence type="ECO:0000256" key="9">
    <source>
        <dbReference type="ARBA" id="ARBA00023136"/>
    </source>
</evidence>
<keyword evidence="4" id="KW-1134">Transmembrane beta strand</keyword>
<comment type="caution">
    <text evidence="13">The sequence shown here is derived from an EMBL/GenBank/DDBJ whole genome shotgun (WGS) entry which is preliminary data.</text>
</comment>
<keyword evidence="6 11" id="KW-0732">Signal</keyword>
<dbReference type="Gene3D" id="2.40.160.10">
    <property type="entry name" value="Porin"/>
    <property type="match status" value="1"/>
</dbReference>
<keyword evidence="10" id="KW-0998">Cell outer membrane</keyword>
<feature type="chain" id="PRO_5045888629" evidence="11">
    <location>
        <begin position="22"/>
        <end position="301"/>
    </location>
</feature>
<dbReference type="RefSeq" id="WP_377334061.1">
    <property type="nucleotide sequence ID" value="NZ_JBHSGB010000010.1"/>
</dbReference>
<dbReference type="PRINTS" id="PR00184">
    <property type="entry name" value="NEISSPPORIN"/>
</dbReference>
<dbReference type="SUPFAM" id="SSF56935">
    <property type="entry name" value="Porins"/>
    <property type="match status" value="1"/>
</dbReference>
<dbReference type="PRINTS" id="PR00182">
    <property type="entry name" value="ECOLNEIPORIN"/>
</dbReference>
<evidence type="ECO:0000256" key="3">
    <source>
        <dbReference type="ARBA" id="ARBA00022448"/>
    </source>
</evidence>
<dbReference type="InterPro" id="IPR033900">
    <property type="entry name" value="Gram_neg_porin_domain"/>
</dbReference>
<evidence type="ECO:0000256" key="1">
    <source>
        <dbReference type="ARBA" id="ARBA00004571"/>
    </source>
</evidence>
<keyword evidence="7" id="KW-0406">Ion transport</keyword>
<evidence type="ECO:0000256" key="7">
    <source>
        <dbReference type="ARBA" id="ARBA00023065"/>
    </source>
</evidence>
<evidence type="ECO:0000256" key="6">
    <source>
        <dbReference type="ARBA" id="ARBA00022729"/>
    </source>
</evidence>
<evidence type="ECO:0000313" key="14">
    <source>
        <dbReference type="Proteomes" id="UP001595962"/>
    </source>
</evidence>
<keyword evidence="8" id="KW-0626">Porin</keyword>
<keyword evidence="3" id="KW-0813">Transport</keyword>
<evidence type="ECO:0000256" key="2">
    <source>
        <dbReference type="ARBA" id="ARBA00011233"/>
    </source>
</evidence>
<dbReference type="InterPro" id="IPR002299">
    <property type="entry name" value="Porin_Neis"/>
</dbReference>
<evidence type="ECO:0000256" key="10">
    <source>
        <dbReference type="ARBA" id="ARBA00023237"/>
    </source>
</evidence>
<dbReference type="EMBL" id="JBHSGB010000010">
    <property type="protein sequence ID" value="MFC4655567.1"/>
    <property type="molecule type" value="Genomic_DNA"/>
</dbReference>
<dbReference type="InterPro" id="IPR001702">
    <property type="entry name" value="Porin_Gram-ve"/>
</dbReference>
<dbReference type="PANTHER" id="PTHR34501:SF9">
    <property type="entry name" value="MAJOR OUTER MEMBRANE PROTEIN P.IA"/>
    <property type="match status" value="1"/>
</dbReference>
<feature type="domain" description="Porin" evidence="12">
    <location>
        <begin position="10"/>
        <end position="286"/>
    </location>
</feature>
<dbReference type="PANTHER" id="PTHR34501">
    <property type="entry name" value="PROTEIN YDDL-RELATED"/>
    <property type="match status" value="1"/>
</dbReference>